<reference evidence="3" key="1">
    <citation type="submission" date="2020-06" db="EMBL/GenBank/DDBJ databases">
        <authorList>
            <person name="Li T."/>
            <person name="Hu X."/>
            <person name="Zhang T."/>
            <person name="Song X."/>
            <person name="Zhang H."/>
            <person name="Dai N."/>
            <person name="Sheng W."/>
            <person name="Hou X."/>
            <person name="Wei L."/>
        </authorList>
    </citation>
    <scope>NUCLEOTIDE SEQUENCE</scope>
    <source>
        <strain evidence="3">G02</strain>
        <tissue evidence="3">Leaf</tissue>
    </source>
</reference>
<name>A0AAW2SZI1_SESRA</name>
<comment type="caution">
    <text evidence="3">The sequence shown here is derived from an EMBL/GenBank/DDBJ whole genome shotgun (WGS) entry which is preliminary data.</text>
</comment>
<dbReference type="EMBL" id="JACGWJ010000009">
    <property type="protein sequence ID" value="KAL0398121.1"/>
    <property type="molecule type" value="Genomic_DNA"/>
</dbReference>
<gene>
    <name evidence="3" type="ORF">Sradi_2155400</name>
</gene>
<reference evidence="3" key="2">
    <citation type="journal article" date="2024" name="Plant">
        <title>Genomic evolution and insights into agronomic trait innovations of Sesamum species.</title>
        <authorList>
            <person name="Miao H."/>
            <person name="Wang L."/>
            <person name="Qu L."/>
            <person name="Liu H."/>
            <person name="Sun Y."/>
            <person name="Le M."/>
            <person name="Wang Q."/>
            <person name="Wei S."/>
            <person name="Zheng Y."/>
            <person name="Lin W."/>
            <person name="Duan Y."/>
            <person name="Cao H."/>
            <person name="Xiong S."/>
            <person name="Wang X."/>
            <person name="Wei L."/>
            <person name="Li C."/>
            <person name="Ma Q."/>
            <person name="Ju M."/>
            <person name="Zhao R."/>
            <person name="Li G."/>
            <person name="Mu C."/>
            <person name="Tian Q."/>
            <person name="Mei H."/>
            <person name="Zhang T."/>
            <person name="Gao T."/>
            <person name="Zhang H."/>
        </authorList>
    </citation>
    <scope>NUCLEOTIDE SEQUENCE</scope>
    <source>
        <strain evidence="3">G02</strain>
    </source>
</reference>
<dbReference type="GO" id="GO:0000902">
    <property type="term" value="P:cell morphogenesis"/>
    <property type="evidence" value="ECO:0007669"/>
    <property type="project" value="TreeGrafter"/>
</dbReference>
<organism evidence="3">
    <name type="scientific">Sesamum radiatum</name>
    <name type="common">Black benniseed</name>
    <dbReference type="NCBI Taxonomy" id="300843"/>
    <lineage>
        <taxon>Eukaryota</taxon>
        <taxon>Viridiplantae</taxon>
        <taxon>Streptophyta</taxon>
        <taxon>Embryophyta</taxon>
        <taxon>Tracheophyta</taxon>
        <taxon>Spermatophyta</taxon>
        <taxon>Magnoliopsida</taxon>
        <taxon>eudicotyledons</taxon>
        <taxon>Gunneridae</taxon>
        <taxon>Pentapetalae</taxon>
        <taxon>asterids</taxon>
        <taxon>lamiids</taxon>
        <taxon>Lamiales</taxon>
        <taxon>Pedaliaceae</taxon>
        <taxon>Sesamum</taxon>
    </lineage>
</organism>
<proteinExistence type="inferred from homology"/>
<dbReference type="GO" id="GO:0030031">
    <property type="term" value="P:cell projection assembly"/>
    <property type="evidence" value="ECO:0007669"/>
    <property type="project" value="TreeGrafter"/>
</dbReference>
<dbReference type="GO" id="GO:0016477">
    <property type="term" value="P:cell migration"/>
    <property type="evidence" value="ECO:0007669"/>
    <property type="project" value="TreeGrafter"/>
</dbReference>
<dbReference type="Pfam" id="PF09735">
    <property type="entry name" value="Nckap1"/>
    <property type="match status" value="1"/>
</dbReference>
<feature type="compositionally biased region" description="Polar residues" evidence="2">
    <location>
        <begin position="55"/>
        <end position="78"/>
    </location>
</feature>
<evidence type="ECO:0000256" key="2">
    <source>
        <dbReference type="SAM" id="MobiDB-lite"/>
    </source>
</evidence>
<evidence type="ECO:0000313" key="3">
    <source>
        <dbReference type="EMBL" id="KAL0398121.1"/>
    </source>
</evidence>
<comment type="similarity">
    <text evidence="1">Belongs to the HEM-1/HEM-2 family.</text>
</comment>
<dbReference type="PANTHER" id="PTHR12093">
    <property type="entry name" value="NCK-ASSOCIATED PROTEIN 1"/>
    <property type="match status" value="1"/>
</dbReference>
<evidence type="ECO:0000256" key="1">
    <source>
        <dbReference type="ARBA" id="ARBA00037947"/>
    </source>
</evidence>
<dbReference type="GO" id="GO:0031209">
    <property type="term" value="C:SCAR complex"/>
    <property type="evidence" value="ECO:0007669"/>
    <property type="project" value="TreeGrafter"/>
</dbReference>
<feature type="region of interest" description="Disordered" evidence="2">
    <location>
        <begin position="104"/>
        <end position="130"/>
    </location>
</feature>
<dbReference type="InterPro" id="IPR019137">
    <property type="entry name" value="Nck-associated_protein-1"/>
</dbReference>
<dbReference type="GO" id="GO:0030866">
    <property type="term" value="P:cortical actin cytoskeleton organization"/>
    <property type="evidence" value="ECO:0007669"/>
    <property type="project" value="TreeGrafter"/>
</dbReference>
<sequence length="130" mass="14444">MSIEASIKSTMQLFIKFSSGIILDSWSESNRSHLVAKLIFLDQVCDISPYVPRSSLESHASSTHGQDQYETESFSIRSIDNKHRNVRRSGPLDYSLSRKSKFIEGSTSASTGPSPLPRFAVSRSGPISYK</sequence>
<dbReference type="PANTHER" id="PTHR12093:SF10">
    <property type="entry name" value="MEMBRANE-ASSOCIATED PROTEIN HEM"/>
    <property type="match status" value="1"/>
</dbReference>
<feature type="region of interest" description="Disordered" evidence="2">
    <location>
        <begin position="55"/>
        <end position="92"/>
    </location>
</feature>
<dbReference type="AlphaFoldDB" id="A0AAW2SZI1"/>
<accession>A0AAW2SZI1</accession>
<protein>
    <submittedName>
        <fullName evidence="3">Uncharacterized protein</fullName>
    </submittedName>
</protein>